<evidence type="ECO:0000313" key="2">
    <source>
        <dbReference type="EMBL" id="MEQ2216178.1"/>
    </source>
</evidence>
<keyword evidence="1" id="KW-1133">Transmembrane helix</keyword>
<keyword evidence="3" id="KW-1185">Reference proteome</keyword>
<evidence type="ECO:0000313" key="3">
    <source>
        <dbReference type="Proteomes" id="UP001434883"/>
    </source>
</evidence>
<evidence type="ECO:0000256" key="1">
    <source>
        <dbReference type="SAM" id="Phobius"/>
    </source>
</evidence>
<sequence>SIRFVQVAAGLNHQNLQVNRTNSSCSCSCRCCDVEQQNSSFSLLVLHTVRILLAMFVFLLMAFRDEAVGRDMMMSG</sequence>
<reference evidence="2 3" key="1">
    <citation type="submission" date="2021-06" db="EMBL/GenBank/DDBJ databases">
        <authorList>
            <person name="Palmer J.M."/>
        </authorList>
    </citation>
    <scope>NUCLEOTIDE SEQUENCE [LARGE SCALE GENOMIC DNA]</scope>
    <source>
        <strain evidence="2 3">XC_2019</strain>
        <tissue evidence="2">Muscle</tissue>
    </source>
</reference>
<keyword evidence="1" id="KW-0472">Membrane</keyword>
<gene>
    <name evidence="2" type="ORF">XENOCAPTIV_011968</name>
</gene>
<dbReference type="EMBL" id="JAHRIN010069757">
    <property type="protein sequence ID" value="MEQ2216178.1"/>
    <property type="molecule type" value="Genomic_DNA"/>
</dbReference>
<proteinExistence type="predicted"/>
<comment type="caution">
    <text evidence="2">The sequence shown here is derived from an EMBL/GenBank/DDBJ whole genome shotgun (WGS) entry which is preliminary data.</text>
</comment>
<dbReference type="Proteomes" id="UP001434883">
    <property type="component" value="Unassembled WGS sequence"/>
</dbReference>
<protein>
    <submittedName>
        <fullName evidence="2">Uncharacterized protein</fullName>
    </submittedName>
</protein>
<keyword evidence="1" id="KW-0812">Transmembrane</keyword>
<organism evidence="2 3">
    <name type="scientific">Xenoophorus captivus</name>
    <dbReference type="NCBI Taxonomy" id="1517983"/>
    <lineage>
        <taxon>Eukaryota</taxon>
        <taxon>Metazoa</taxon>
        <taxon>Chordata</taxon>
        <taxon>Craniata</taxon>
        <taxon>Vertebrata</taxon>
        <taxon>Euteleostomi</taxon>
        <taxon>Actinopterygii</taxon>
        <taxon>Neopterygii</taxon>
        <taxon>Teleostei</taxon>
        <taxon>Neoteleostei</taxon>
        <taxon>Acanthomorphata</taxon>
        <taxon>Ovalentaria</taxon>
        <taxon>Atherinomorphae</taxon>
        <taxon>Cyprinodontiformes</taxon>
        <taxon>Goodeidae</taxon>
        <taxon>Xenoophorus</taxon>
    </lineage>
</organism>
<accession>A0ABV0S8V4</accession>
<name>A0ABV0S8V4_9TELE</name>
<feature type="transmembrane region" description="Helical" evidence="1">
    <location>
        <begin position="44"/>
        <end position="63"/>
    </location>
</feature>
<feature type="non-terminal residue" evidence="2">
    <location>
        <position position="1"/>
    </location>
</feature>